<gene>
    <name evidence="15" type="ORF">CUN60_05365</name>
</gene>
<keyword evidence="3 11" id="KW-0285">Flavoprotein</keyword>
<evidence type="ECO:0000259" key="13">
    <source>
        <dbReference type="Pfam" id="PF02770"/>
    </source>
</evidence>
<dbReference type="InterPro" id="IPR013786">
    <property type="entry name" value="AcylCoA_DH/ox_N"/>
</dbReference>
<comment type="pathway">
    <text evidence="7">Amino-acid metabolism; lysine degradation.</text>
</comment>
<dbReference type="SUPFAM" id="SSF47203">
    <property type="entry name" value="Acyl-CoA dehydrogenase C-terminal domain-like"/>
    <property type="match status" value="1"/>
</dbReference>
<keyword evidence="6 11" id="KW-0560">Oxidoreductase</keyword>
<evidence type="ECO:0000256" key="1">
    <source>
        <dbReference type="ARBA" id="ARBA00001974"/>
    </source>
</evidence>
<evidence type="ECO:0000313" key="15">
    <source>
        <dbReference type="EMBL" id="AUR51747.1"/>
    </source>
</evidence>
<accession>A0A2I7N5J9</accession>
<dbReference type="Gene3D" id="1.20.140.10">
    <property type="entry name" value="Butyryl-CoA Dehydrogenase, subunit A, domain 3"/>
    <property type="match status" value="1"/>
</dbReference>
<evidence type="ECO:0000256" key="10">
    <source>
        <dbReference type="ARBA" id="ARBA00049493"/>
    </source>
</evidence>
<proteinExistence type="inferred from homology"/>
<dbReference type="Gene3D" id="1.10.540.10">
    <property type="entry name" value="Acyl-CoA dehydrogenase/oxidase, N-terminal domain"/>
    <property type="match status" value="1"/>
</dbReference>
<dbReference type="OrthoDB" id="7807987at2"/>
<dbReference type="RefSeq" id="WP_102951046.1">
    <property type="nucleotide sequence ID" value="NZ_CP024847.1"/>
</dbReference>
<evidence type="ECO:0000313" key="16">
    <source>
        <dbReference type="Proteomes" id="UP000236655"/>
    </source>
</evidence>
<dbReference type="EC" id="1.3.8.6" evidence="9"/>
<dbReference type="AlphaFoldDB" id="A0A2I7N5J9"/>
<dbReference type="SUPFAM" id="SSF56645">
    <property type="entry name" value="Acyl-CoA dehydrogenase NM domain-like"/>
    <property type="match status" value="1"/>
</dbReference>
<dbReference type="GO" id="GO:0046949">
    <property type="term" value="P:fatty-acyl-CoA biosynthetic process"/>
    <property type="evidence" value="ECO:0007669"/>
    <property type="project" value="TreeGrafter"/>
</dbReference>
<dbReference type="InterPro" id="IPR006089">
    <property type="entry name" value="Acyl-CoA_DH_CS"/>
</dbReference>
<dbReference type="Proteomes" id="UP000236655">
    <property type="component" value="Chromosome"/>
</dbReference>
<evidence type="ECO:0000256" key="4">
    <source>
        <dbReference type="ARBA" id="ARBA00022827"/>
    </source>
</evidence>
<keyword evidence="4 11" id="KW-0274">FAD</keyword>
<dbReference type="InterPro" id="IPR046373">
    <property type="entry name" value="Acyl-CoA_Oxase/DH_mid-dom_sf"/>
</dbReference>
<evidence type="ECO:0000256" key="3">
    <source>
        <dbReference type="ARBA" id="ARBA00022630"/>
    </source>
</evidence>
<dbReference type="InterPro" id="IPR009075">
    <property type="entry name" value="AcylCo_DH/oxidase_C"/>
</dbReference>
<dbReference type="KEGG" id="nba:CUN60_05365"/>
<dbReference type="Pfam" id="PF00441">
    <property type="entry name" value="Acyl-CoA_dh_1"/>
    <property type="match status" value="1"/>
</dbReference>
<dbReference type="InterPro" id="IPR036250">
    <property type="entry name" value="AcylCo_DH-like_C"/>
</dbReference>
<dbReference type="InterPro" id="IPR009100">
    <property type="entry name" value="AcylCoA_DH/oxidase_NM_dom_sf"/>
</dbReference>
<evidence type="ECO:0000256" key="9">
    <source>
        <dbReference type="ARBA" id="ARBA00039033"/>
    </source>
</evidence>
<dbReference type="InterPro" id="IPR037069">
    <property type="entry name" value="AcylCoA_DH/ox_N_sf"/>
</dbReference>
<dbReference type="GO" id="GO:0004361">
    <property type="term" value="F:glutaryl-CoA dehydrogenase activity"/>
    <property type="evidence" value="ECO:0007669"/>
    <property type="project" value="UniProtKB-EC"/>
</dbReference>
<reference evidence="16" key="1">
    <citation type="submission" date="2017-11" db="EMBL/GenBank/DDBJ databases">
        <authorList>
            <person name="Chan K.G."/>
            <person name="Lee L.S."/>
        </authorList>
    </citation>
    <scope>NUCLEOTIDE SEQUENCE [LARGE SCALE GENOMIC DNA]</scope>
    <source>
        <strain evidence="16">DSM 100970</strain>
    </source>
</reference>
<evidence type="ECO:0000256" key="8">
    <source>
        <dbReference type="ARBA" id="ARBA00037927"/>
    </source>
</evidence>
<dbReference type="EMBL" id="CP024847">
    <property type="protein sequence ID" value="AUR51747.1"/>
    <property type="molecule type" value="Genomic_DNA"/>
</dbReference>
<dbReference type="Pfam" id="PF02770">
    <property type="entry name" value="Acyl-CoA_dh_M"/>
    <property type="match status" value="1"/>
</dbReference>
<evidence type="ECO:0000256" key="11">
    <source>
        <dbReference type="RuleBase" id="RU362125"/>
    </source>
</evidence>
<sequence>MKFNASFDSMDPLKLQASLRTDEVNIQQQVRDFANKELKPLIQDGFFNENQGVNLLHRLGELKIFGGELAANYGGPVISPVAYGLIAYELEKIDSGLRTVMSVMGSLAMKSIALFGSAEQKTKYLELLNAGKLVASFALTEPEHGSDIAGLETTAKKTTNGYLINGSKRWIGLAPYADIIITWARCDDNIVRAFIVEKSLPGLSITPISNKISLRVAVQGEIHYNNVGVDESSLLPLSNGLSSAFSCLNYARYGIAWGALGAAQACFEEALNYVKTRKAFGVPLAAKQLIQEKLAKMQIEIAIGLNACLQVGRLLETNQASFYMINLLKYNSTVKALEIARSARDMLGGNGILEDNNIMRHMVNLESVVTYEGTRDIHLLTLGRELTSFSAF</sequence>
<feature type="domain" description="Acyl-CoA dehydrogenase/oxidase C-terminal" evidence="12">
    <location>
        <begin position="239"/>
        <end position="386"/>
    </location>
</feature>
<keyword evidence="5" id="KW-0809">Transit peptide</keyword>
<keyword evidence="16" id="KW-1185">Reference proteome</keyword>
<evidence type="ECO:0000256" key="6">
    <source>
        <dbReference type="ARBA" id="ARBA00023002"/>
    </source>
</evidence>
<dbReference type="PROSITE" id="PS00073">
    <property type="entry name" value="ACYL_COA_DH_2"/>
    <property type="match status" value="1"/>
</dbReference>
<dbReference type="PANTHER" id="PTHR42807">
    <property type="entry name" value="GLUTARYL-COA DEHYDROGENASE, MITOCHONDRIAL"/>
    <property type="match status" value="1"/>
</dbReference>
<feature type="domain" description="Acyl-CoA oxidase/dehydrogenase middle" evidence="13">
    <location>
        <begin position="136"/>
        <end position="227"/>
    </location>
</feature>
<evidence type="ECO:0000259" key="14">
    <source>
        <dbReference type="Pfam" id="PF02771"/>
    </source>
</evidence>
<name>A0A2I7N5J9_9NEIS</name>
<comment type="pathway">
    <text evidence="8">Amino-acid metabolism; tryptophan metabolism.</text>
</comment>
<evidence type="ECO:0000256" key="5">
    <source>
        <dbReference type="ARBA" id="ARBA00022946"/>
    </source>
</evidence>
<evidence type="ECO:0000256" key="7">
    <source>
        <dbReference type="ARBA" id="ARBA00037899"/>
    </source>
</evidence>
<protein>
    <recommendedName>
        <fullName evidence="9">glutaryl-CoA dehydrogenase (ETF)</fullName>
        <ecNumber evidence="9">1.3.8.6</ecNumber>
    </recommendedName>
</protein>
<dbReference type="Pfam" id="PF02771">
    <property type="entry name" value="Acyl-CoA_dh_N"/>
    <property type="match status" value="1"/>
</dbReference>
<dbReference type="PANTHER" id="PTHR42807:SF1">
    <property type="entry name" value="GLUTARYL-COA DEHYDROGENASE, MITOCHONDRIAL"/>
    <property type="match status" value="1"/>
</dbReference>
<feature type="domain" description="Acyl-CoA dehydrogenase/oxidase N-terminal" evidence="14">
    <location>
        <begin position="22"/>
        <end position="131"/>
    </location>
</feature>
<evidence type="ECO:0000256" key="2">
    <source>
        <dbReference type="ARBA" id="ARBA00009347"/>
    </source>
</evidence>
<dbReference type="InterPro" id="IPR052033">
    <property type="entry name" value="Glutaryl-CoA_DH_mitochondrial"/>
</dbReference>
<evidence type="ECO:0000259" key="12">
    <source>
        <dbReference type="Pfam" id="PF00441"/>
    </source>
</evidence>
<dbReference type="GO" id="GO:0033539">
    <property type="term" value="P:fatty acid beta-oxidation using acyl-CoA dehydrogenase"/>
    <property type="evidence" value="ECO:0007669"/>
    <property type="project" value="TreeGrafter"/>
</dbReference>
<comment type="catalytic activity">
    <reaction evidence="10">
        <text>glutaryl-CoA + oxidized [electron-transfer flavoprotein] + 2 H(+) = (2E)-butenoyl-CoA + reduced [electron-transfer flavoprotein] + CO2</text>
        <dbReference type="Rhea" id="RHEA:13389"/>
        <dbReference type="Rhea" id="RHEA-COMP:10685"/>
        <dbReference type="Rhea" id="RHEA-COMP:10686"/>
        <dbReference type="ChEBI" id="CHEBI:15378"/>
        <dbReference type="ChEBI" id="CHEBI:16526"/>
        <dbReference type="ChEBI" id="CHEBI:57332"/>
        <dbReference type="ChEBI" id="CHEBI:57378"/>
        <dbReference type="ChEBI" id="CHEBI:57692"/>
        <dbReference type="ChEBI" id="CHEBI:58307"/>
        <dbReference type="EC" id="1.3.8.6"/>
    </reaction>
</comment>
<dbReference type="Gene3D" id="2.40.110.10">
    <property type="entry name" value="Butyryl-CoA Dehydrogenase, subunit A, domain 2"/>
    <property type="match status" value="1"/>
</dbReference>
<organism evidence="15 16">
    <name type="scientific">Aquella oligotrophica</name>
    <dbReference type="NCBI Taxonomy" id="2067065"/>
    <lineage>
        <taxon>Bacteria</taxon>
        <taxon>Pseudomonadati</taxon>
        <taxon>Pseudomonadota</taxon>
        <taxon>Betaproteobacteria</taxon>
        <taxon>Neisseriales</taxon>
        <taxon>Neisseriaceae</taxon>
        <taxon>Aquella</taxon>
    </lineage>
</organism>
<dbReference type="InterPro" id="IPR006091">
    <property type="entry name" value="Acyl-CoA_Oxase/DH_mid-dom"/>
</dbReference>
<comment type="similarity">
    <text evidence="2 11">Belongs to the acyl-CoA dehydrogenase family.</text>
</comment>
<dbReference type="GO" id="GO:0050660">
    <property type="term" value="F:flavin adenine dinucleotide binding"/>
    <property type="evidence" value="ECO:0007669"/>
    <property type="project" value="InterPro"/>
</dbReference>
<dbReference type="GO" id="GO:0000062">
    <property type="term" value="F:fatty-acyl-CoA binding"/>
    <property type="evidence" value="ECO:0007669"/>
    <property type="project" value="TreeGrafter"/>
</dbReference>
<comment type="cofactor">
    <cofactor evidence="1 11">
        <name>FAD</name>
        <dbReference type="ChEBI" id="CHEBI:57692"/>
    </cofactor>
</comment>